<feature type="domain" description="MobA-like NTP transferase" evidence="9">
    <location>
        <begin position="14"/>
        <end position="173"/>
    </location>
</feature>
<dbReference type="RefSeq" id="WP_109458000.1">
    <property type="nucleotide sequence ID" value="NZ_QFBC01000003.1"/>
</dbReference>
<dbReference type="HAMAP" id="MF_00316">
    <property type="entry name" value="MobA"/>
    <property type="match status" value="1"/>
</dbReference>
<dbReference type="GO" id="GO:0005737">
    <property type="term" value="C:cytoplasm"/>
    <property type="evidence" value="ECO:0007669"/>
    <property type="project" value="UniProtKB-SubCell"/>
</dbReference>
<comment type="subunit">
    <text evidence="8">Monomer.</text>
</comment>
<protein>
    <recommendedName>
        <fullName evidence="8">Molybdenum cofactor guanylyltransferase</fullName>
        <shortName evidence="8">MoCo guanylyltransferase</shortName>
        <ecNumber evidence="8">2.7.7.77</ecNumber>
    </recommendedName>
    <alternativeName>
        <fullName evidence="8">GTP:molybdopterin guanylyltransferase</fullName>
    </alternativeName>
    <alternativeName>
        <fullName evidence="8">Mo-MPT guanylyltransferase</fullName>
    </alternativeName>
    <alternativeName>
        <fullName evidence="8">Molybdopterin guanylyltransferase</fullName>
    </alternativeName>
    <alternativeName>
        <fullName evidence="8">Molybdopterin-guanine dinucleotide synthase</fullName>
        <shortName evidence="8">MGD synthase</shortName>
    </alternativeName>
</protein>
<evidence type="ECO:0000256" key="5">
    <source>
        <dbReference type="ARBA" id="ARBA00022842"/>
    </source>
</evidence>
<dbReference type="PANTHER" id="PTHR19136:SF81">
    <property type="entry name" value="MOLYBDENUM COFACTOR GUANYLYLTRANSFERASE"/>
    <property type="match status" value="1"/>
</dbReference>
<reference evidence="10 11" key="1">
    <citation type="submission" date="2018-05" db="EMBL/GenBank/DDBJ databases">
        <title>The draft genome of strain NS-104.</title>
        <authorList>
            <person name="Hang P."/>
            <person name="Jiang J."/>
        </authorList>
    </citation>
    <scope>NUCLEOTIDE SEQUENCE [LARGE SCALE GENOMIC DNA]</scope>
    <source>
        <strain evidence="10 11">NS-104</strain>
    </source>
</reference>
<evidence type="ECO:0000313" key="11">
    <source>
        <dbReference type="Proteomes" id="UP000245252"/>
    </source>
</evidence>
<comment type="similarity">
    <text evidence="8">Belongs to the MobA family.</text>
</comment>
<dbReference type="Gene3D" id="3.90.550.10">
    <property type="entry name" value="Spore Coat Polysaccharide Biosynthesis Protein SpsA, Chain A"/>
    <property type="match status" value="1"/>
</dbReference>
<dbReference type="PANTHER" id="PTHR19136">
    <property type="entry name" value="MOLYBDENUM COFACTOR GUANYLYLTRANSFERASE"/>
    <property type="match status" value="1"/>
</dbReference>
<dbReference type="EC" id="2.7.7.77" evidence="8"/>
<evidence type="ECO:0000256" key="7">
    <source>
        <dbReference type="ARBA" id="ARBA00023150"/>
    </source>
</evidence>
<dbReference type="CDD" id="cd02503">
    <property type="entry name" value="MobA"/>
    <property type="match status" value="1"/>
</dbReference>
<evidence type="ECO:0000256" key="2">
    <source>
        <dbReference type="ARBA" id="ARBA00022679"/>
    </source>
</evidence>
<dbReference type="GO" id="GO:0005525">
    <property type="term" value="F:GTP binding"/>
    <property type="evidence" value="ECO:0007669"/>
    <property type="project" value="UniProtKB-UniRule"/>
</dbReference>
<dbReference type="InterPro" id="IPR025877">
    <property type="entry name" value="MobA-like_NTP_Trfase"/>
</dbReference>
<evidence type="ECO:0000259" key="9">
    <source>
        <dbReference type="Pfam" id="PF12804"/>
    </source>
</evidence>
<feature type="binding site" evidence="8">
    <location>
        <begin position="17"/>
        <end position="19"/>
    </location>
    <ligand>
        <name>GTP</name>
        <dbReference type="ChEBI" id="CHEBI:37565"/>
    </ligand>
</feature>
<comment type="subcellular location">
    <subcellularLocation>
        <location evidence="8">Cytoplasm</location>
    </subcellularLocation>
</comment>
<evidence type="ECO:0000256" key="3">
    <source>
        <dbReference type="ARBA" id="ARBA00022723"/>
    </source>
</evidence>
<dbReference type="Pfam" id="PF12804">
    <property type="entry name" value="NTP_transf_3"/>
    <property type="match status" value="1"/>
</dbReference>
<feature type="binding site" evidence="8">
    <location>
        <position position="29"/>
    </location>
    <ligand>
        <name>GTP</name>
        <dbReference type="ChEBI" id="CHEBI:37565"/>
    </ligand>
</feature>
<keyword evidence="7 8" id="KW-0501">Molybdenum cofactor biosynthesis</keyword>
<dbReference type="EMBL" id="QFBC01000003">
    <property type="protein sequence ID" value="PWE56624.1"/>
    <property type="molecule type" value="Genomic_DNA"/>
</dbReference>
<evidence type="ECO:0000256" key="1">
    <source>
        <dbReference type="ARBA" id="ARBA00022490"/>
    </source>
</evidence>
<dbReference type="GO" id="GO:0061603">
    <property type="term" value="F:molybdenum cofactor guanylyltransferase activity"/>
    <property type="evidence" value="ECO:0007669"/>
    <property type="project" value="UniProtKB-EC"/>
</dbReference>
<evidence type="ECO:0000256" key="4">
    <source>
        <dbReference type="ARBA" id="ARBA00022741"/>
    </source>
</evidence>
<comment type="domain">
    <text evidence="8">The N-terminal domain determines nucleotide recognition and specific binding, while the C-terminal domain determines the specific binding to the target protein.</text>
</comment>
<comment type="caution">
    <text evidence="10">The sequence shown here is derived from an EMBL/GenBank/DDBJ whole genome shotgun (WGS) entry which is preliminary data.</text>
</comment>
<organism evidence="10 11">
    <name type="scientific">Metarhizobium album</name>
    <dbReference type="NCBI Taxonomy" id="2182425"/>
    <lineage>
        <taxon>Bacteria</taxon>
        <taxon>Pseudomonadati</taxon>
        <taxon>Pseudomonadota</taxon>
        <taxon>Alphaproteobacteria</taxon>
        <taxon>Hyphomicrobiales</taxon>
        <taxon>Rhizobiaceae</taxon>
        <taxon>Metarhizobium</taxon>
    </lineage>
</organism>
<proteinExistence type="inferred from homology"/>
<dbReference type="InterPro" id="IPR029044">
    <property type="entry name" value="Nucleotide-diphossugar_trans"/>
</dbReference>
<dbReference type="InterPro" id="IPR013482">
    <property type="entry name" value="Molybde_CF_guanTrfase"/>
</dbReference>
<keyword evidence="6 8" id="KW-0342">GTP-binding</keyword>
<dbReference type="OrthoDB" id="9788394at2"/>
<comment type="function">
    <text evidence="8">Transfers a GMP moiety from GTP to Mo-molybdopterin (Mo-MPT) cofactor (Moco or molybdenum cofactor) to form Mo-molybdopterin guanine dinucleotide (Mo-MGD) cofactor.</text>
</comment>
<comment type="cofactor">
    <cofactor evidence="8">
        <name>Mg(2+)</name>
        <dbReference type="ChEBI" id="CHEBI:18420"/>
    </cofactor>
</comment>
<dbReference type="SUPFAM" id="SSF53448">
    <property type="entry name" value="Nucleotide-diphospho-sugar transferases"/>
    <property type="match status" value="1"/>
</dbReference>
<keyword evidence="2 8" id="KW-0808">Transferase</keyword>
<dbReference type="GO" id="GO:0046872">
    <property type="term" value="F:metal ion binding"/>
    <property type="evidence" value="ECO:0007669"/>
    <property type="project" value="UniProtKB-KW"/>
</dbReference>
<evidence type="ECO:0000256" key="8">
    <source>
        <dbReference type="HAMAP-Rule" id="MF_00316"/>
    </source>
</evidence>
<comment type="catalytic activity">
    <reaction evidence="8">
        <text>Mo-molybdopterin + GTP + H(+) = Mo-molybdopterin guanine dinucleotide + diphosphate</text>
        <dbReference type="Rhea" id="RHEA:34243"/>
        <dbReference type="ChEBI" id="CHEBI:15378"/>
        <dbReference type="ChEBI" id="CHEBI:33019"/>
        <dbReference type="ChEBI" id="CHEBI:37565"/>
        <dbReference type="ChEBI" id="CHEBI:71302"/>
        <dbReference type="ChEBI" id="CHEBI:71310"/>
        <dbReference type="EC" id="2.7.7.77"/>
    </reaction>
</comment>
<keyword evidence="5 8" id="KW-0460">Magnesium</keyword>
<dbReference type="GO" id="GO:1902758">
    <property type="term" value="P:bis(molybdopterin guanine dinucleotide)molybdenum biosynthetic process"/>
    <property type="evidence" value="ECO:0007669"/>
    <property type="project" value="TreeGrafter"/>
</dbReference>
<gene>
    <name evidence="8" type="primary">mobA</name>
    <name evidence="10" type="ORF">DEM27_09650</name>
</gene>
<keyword evidence="10" id="KW-0548">Nucleotidyltransferase</keyword>
<evidence type="ECO:0000256" key="6">
    <source>
        <dbReference type="ARBA" id="ARBA00023134"/>
    </source>
</evidence>
<accession>A0A2U2DTI9</accession>
<feature type="binding site" evidence="8">
    <location>
        <position position="108"/>
    </location>
    <ligand>
        <name>Mg(2+)</name>
        <dbReference type="ChEBI" id="CHEBI:18420"/>
    </ligand>
</feature>
<keyword evidence="11" id="KW-1185">Reference proteome</keyword>
<name>A0A2U2DTI9_9HYPH</name>
<feature type="binding site" evidence="8">
    <location>
        <position position="57"/>
    </location>
    <ligand>
        <name>GTP</name>
        <dbReference type="ChEBI" id="CHEBI:37565"/>
    </ligand>
</feature>
<feature type="binding site" evidence="8">
    <location>
        <position position="108"/>
    </location>
    <ligand>
        <name>GTP</name>
        <dbReference type="ChEBI" id="CHEBI:37565"/>
    </ligand>
</feature>
<keyword evidence="4 8" id="KW-0547">Nucleotide-binding</keyword>
<sequence>MTTIANPEELPVPAIVLAGGRSSRMGSNKALLPLGGVPMLRHIIDRLSPQVTSVALNAPPGWPESFGLPLVPDTVAGQAGPIAGIAAGLHHALRQDTGTTHILTVPSDSPFFPADLVLRLHAAIKGTDEIVIAVSGGQDHPVFGLWPLSLSADMEMFLRTDERRRLRDFFGRHVTREVDFPFVETPAGPLDPFFNVNTPDDFARAQKFLEHFHA</sequence>
<evidence type="ECO:0000313" key="10">
    <source>
        <dbReference type="EMBL" id="PWE56624.1"/>
    </source>
</evidence>
<dbReference type="AlphaFoldDB" id="A0A2U2DTI9"/>
<dbReference type="Proteomes" id="UP000245252">
    <property type="component" value="Unassembled WGS sequence"/>
</dbReference>
<feature type="binding site" evidence="8">
    <location>
        <position position="73"/>
    </location>
    <ligand>
        <name>GTP</name>
        <dbReference type="ChEBI" id="CHEBI:37565"/>
    </ligand>
</feature>
<dbReference type="NCBIfam" id="TIGR02665">
    <property type="entry name" value="molyb_mobA"/>
    <property type="match status" value="1"/>
</dbReference>
<keyword evidence="3 8" id="KW-0479">Metal-binding</keyword>
<keyword evidence="1 8" id="KW-0963">Cytoplasm</keyword>